<comment type="caution">
    <text evidence="1">The sequence shown here is derived from an EMBL/GenBank/DDBJ whole genome shotgun (WGS) entry which is preliminary data.</text>
</comment>
<gene>
    <name evidence="1" type="ORF">KUCAC02_018187</name>
</gene>
<accession>A0ACB9W8M9</accession>
<dbReference type="Proteomes" id="UP001057452">
    <property type="component" value="Chromosome 17"/>
</dbReference>
<reference evidence="1" key="1">
    <citation type="submission" date="2022-05" db="EMBL/GenBank/DDBJ databases">
        <title>Chromosome-level genome of Chaenocephalus aceratus.</title>
        <authorList>
            <person name="Park H."/>
        </authorList>
    </citation>
    <scope>NUCLEOTIDE SEQUENCE</scope>
    <source>
        <strain evidence="1">KU_202001</strain>
    </source>
</reference>
<dbReference type="EMBL" id="CM043801">
    <property type="protein sequence ID" value="KAI4809287.1"/>
    <property type="molecule type" value="Genomic_DNA"/>
</dbReference>
<protein>
    <submittedName>
        <fullName evidence="1">Uncharacterized protein</fullName>
    </submittedName>
</protein>
<evidence type="ECO:0000313" key="1">
    <source>
        <dbReference type="EMBL" id="KAI4809287.1"/>
    </source>
</evidence>
<evidence type="ECO:0000313" key="2">
    <source>
        <dbReference type="Proteomes" id="UP001057452"/>
    </source>
</evidence>
<feature type="non-terminal residue" evidence="1">
    <location>
        <position position="190"/>
    </location>
</feature>
<sequence length="190" mass="21479">MDGGQRQHMERGTEANIRGEKLLKRARRGWMWNQFFLQEEYTGSDYQYIGKKEGGVEGKSGEQRQRRESSFCNVEKIEREDVVKLRVKKRRTGTSVIQVTATDADDSMYGSSARLVYSISHGHPYFSVDPTTGVIRTALGPGDMDREQREHYQVVIEAKDMAGQRGGLSGTTAVNITLTDVNDNPPRFTQ</sequence>
<name>A0ACB9W8M9_CHAAC</name>
<keyword evidence="2" id="KW-1185">Reference proteome</keyword>
<proteinExistence type="predicted"/>
<organism evidence="1 2">
    <name type="scientific">Chaenocephalus aceratus</name>
    <name type="common">Blackfin icefish</name>
    <name type="synonym">Chaenichthys aceratus</name>
    <dbReference type="NCBI Taxonomy" id="36190"/>
    <lineage>
        <taxon>Eukaryota</taxon>
        <taxon>Metazoa</taxon>
        <taxon>Chordata</taxon>
        <taxon>Craniata</taxon>
        <taxon>Vertebrata</taxon>
        <taxon>Euteleostomi</taxon>
        <taxon>Actinopterygii</taxon>
        <taxon>Neopterygii</taxon>
        <taxon>Teleostei</taxon>
        <taxon>Neoteleostei</taxon>
        <taxon>Acanthomorphata</taxon>
        <taxon>Eupercaria</taxon>
        <taxon>Perciformes</taxon>
        <taxon>Notothenioidei</taxon>
        <taxon>Channichthyidae</taxon>
        <taxon>Chaenocephalus</taxon>
    </lineage>
</organism>